<keyword evidence="2" id="KW-0812">Transmembrane</keyword>
<gene>
    <name evidence="3" type="ORF">SacazDRAFT_01103</name>
</gene>
<feature type="transmembrane region" description="Helical" evidence="2">
    <location>
        <begin position="68"/>
        <end position="87"/>
    </location>
</feature>
<keyword evidence="2" id="KW-0472">Membrane</keyword>
<dbReference type="Proteomes" id="UP000004705">
    <property type="component" value="Chromosome"/>
</dbReference>
<keyword evidence="4" id="KW-1185">Reference proteome</keyword>
<dbReference type="OrthoDB" id="3695183at2"/>
<name>H8G3I1_9PSEU</name>
<dbReference type="AlphaFoldDB" id="H8G3I1"/>
<evidence type="ECO:0000313" key="4">
    <source>
        <dbReference type="Proteomes" id="UP000004705"/>
    </source>
</evidence>
<evidence type="ECO:0000256" key="2">
    <source>
        <dbReference type="SAM" id="Phobius"/>
    </source>
</evidence>
<dbReference type="RefSeq" id="WP_005439376.1">
    <property type="nucleotide sequence ID" value="NZ_CM001466.1"/>
</dbReference>
<organism evidence="3 4">
    <name type="scientific">Saccharomonospora azurea NA-128</name>
    <dbReference type="NCBI Taxonomy" id="882081"/>
    <lineage>
        <taxon>Bacteria</taxon>
        <taxon>Bacillati</taxon>
        <taxon>Actinomycetota</taxon>
        <taxon>Actinomycetes</taxon>
        <taxon>Pseudonocardiales</taxon>
        <taxon>Pseudonocardiaceae</taxon>
        <taxon>Saccharomonospora</taxon>
    </lineage>
</organism>
<feature type="compositionally biased region" description="Basic and acidic residues" evidence="1">
    <location>
        <begin position="1"/>
        <end position="15"/>
    </location>
</feature>
<evidence type="ECO:0000313" key="3">
    <source>
        <dbReference type="EMBL" id="EHY88039.1"/>
    </source>
</evidence>
<evidence type="ECO:0000256" key="1">
    <source>
        <dbReference type="SAM" id="MobiDB-lite"/>
    </source>
</evidence>
<keyword evidence="2" id="KW-1133">Transmembrane helix</keyword>
<sequence>MAENPGSERHPRFDDDLVGLDPDDPEAQAFAEHLDRMQRCDPTFTIEGSLRGVADFAEGSNRAGGLRWWVAALVVCLILIGVLFSAWDIVVDLLAWLGG</sequence>
<reference evidence="3 4" key="1">
    <citation type="journal article" date="2012" name="Stand. Genomic Sci.">
        <title>Genome sequence of the soil bacterium Saccharomonospora azurea type strain (NA-128(T)).</title>
        <authorList>
            <person name="Klenk H.P."/>
            <person name="Held B."/>
            <person name="Lucas S."/>
            <person name="Lapidus A."/>
            <person name="Copeland A."/>
            <person name="Hammon N."/>
            <person name="Pitluck S."/>
            <person name="Goodwin L.A."/>
            <person name="Han C."/>
            <person name="Tapia R."/>
            <person name="Brambilla E.M."/>
            <person name="Potter G."/>
            <person name="Land M."/>
            <person name="Ivanova N."/>
            <person name="Rohde M."/>
            <person name="Goker M."/>
            <person name="Detter J.C."/>
            <person name="Kyrpides N.C."/>
            <person name="Woyke T."/>
        </authorList>
    </citation>
    <scope>NUCLEOTIDE SEQUENCE [LARGE SCALE GENOMIC DNA]</scope>
    <source>
        <strain evidence="3 4">NA-128</strain>
    </source>
</reference>
<accession>H8G3I1</accession>
<dbReference type="HOGENOM" id="CLU_171840_0_0_11"/>
<feature type="region of interest" description="Disordered" evidence="1">
    <location>
        <begin position="1"/>
        <end position="23"/>
    </location>
</feature>
<protein>
    <submittedName>
        <fullName evidence="3">Uncharacterized protein</fullName>
    </submittedName>
</protein>
<dbReference type="EMBL" id="CM001466">
    <property type="protein sequence ID" value="EHY88039.1"/>
    <property type="molecule type" value="Genomic_DNA"/>
</dbReference>
<proteinExistence type="predicted"/>